<dbReference type="Gene3D" id="3.40.640.10">
    <property type="entry name" value="Type I PLP-dependent aspartate aminotransferase-like (Major domain)"/>
    <property type="match status" value="1"/>
</dbReference>
<dbReference type="PIRSF" id="PIRSF038800">
    <property type="entry name" value="KYNU"/>
    <property type="match status" value="1"/>
</dbReference>
<evidence type="ECO:0000313" key="9">
    <source>
        <dbReference type="Proteomes" id="UP000434639"/>
    </source>
</evidence>
<keyword evidence="3 4" id="KW-0663">Pyridoxal phosphate</keyword>
<dbReference type="InterPro" id="IPR015421">
    <property type="entry name" value="PyrdxlP-dep_Trfase_major"/>
</dbReference>
<evidence type="ECO:0000256" key="4">
    <source>
        <dbReference type="HAMAP-Rule" id="MF_01970"/>
    </source>
</evidence>
<reference evidence="8 9" key="1">
    <citation type="journal article" date="2017" name="Int. J. Syst. Evol. Microbiol.">
        <title>Bacillus mangrovi sp. nov., isolated from a sediment sample from a mangrove forest.</title>
        <authorList>
            <person name="Gupta V."/>
            <person name="Singh P.K."/>
            <person name="Korpole S."/>
            <person name="Tanuku N.R.S."/>
            <person name="Pinnaka A.K."/>
        </authorList>
    </citation>
    <scope>NUCLEOTIDE SEQUENCE [LARGE SCALE GENOMIC DNA]</scope>
    <source>
        <strain evidence="8 9">KCTC 33872</strain>
    </source>
</reference>
<feature type="binding site" evidence="4">
    <location>
        <position position="235"/>
    </location>
    <ligand>
        <name>pyridoxal 5'-phosphate</name>
        <dbReference type="ChEBI" id="CHEBI:597326"/>
    </ligand>
</feature>
<dbReference type="AlphaFoldDB" id="A0A7X2V4E0"/>
<feature type="binding site" evidence="4">
    <location>
        <position position="264"/>
    </location>
    <ligand>
        <name>pyridoxal 5'-phosphate</name>
        <dbReference type="ChEBI" id="CHEBI:597326"/>
    </ligand>
</feature>
<comment type="cofactor">
    <cofactor evidence="4 6">
        <name>pyridoxal 5'-phosphate</name>
        <dbReference type="ChEBI" id="CHEBI:597326"/>
    </cofactor>
</comment>
<dbReference type="RefSeq" id="WP_155112196.1">
    <property type="nucleotide sequence ID" value="NZ_WMIB01000007.1"/>
</dbReference>
<comment type="subunit">
    <text evidence="4 6">Homodimer.</text>
</comment>
<comment type="similarity">
    <text evidence="4 6">Belongs to the kynureninase family.</text>
</comment>
<keyword evidence="9" id="KW-1185">Reference proteome</keyword>
<sequence>MTEKFTLEYAKTLDQADPLAHYRDEFCLIKDTIYLDGNSLGLLSKRSEQAVEDVMQAWKTRGIDGWTEGEQPWFYLPEKLGELMAPLVGAEPDEVIVTGSTTANLHQLLATFYEPENGKTKIVTDELSFPTDIYALQSQIALKGLDPEEHLIKVKSRDGHTLDEEDIIQAMTEQVAVVVLSGVQYRSGQVLDMEKLTKAAHGRNILIGFDLCHSIGSVPHDLSGWGTDFAFWCTYKHLNGGPGAAGALYVNKRHFGVQPGLSGWFGSDKTRQFDMEHEFVSAGHAGAFQMGTPNLLSMAPLSGSLEIFNEAGLPAVRKKSLELTGYMMDLIGHELAGYGFQVRNPADESRGGHLFIEHPEAARICRALKEERIIPDFRAPNGIRLAPVALYNTFEEVWQTVQKLKKIMDGETYKKFENKRGVVA</sequence>
<dbReference type="GO" id="GO:0009435">
    <property type="term" value="P:NAD+ biosynthetic process"/>
    <property type="evidence" value="ECO:0007669"/>
    <property type="project" value="UniProtKB-UniRule"/>
</dbReference>
<protein>
    <recommendedName>
        <fullName evidence="4 5">Kynureninase</fullName>
        <ecNumber evidence="4 5">3.7.1.3</ecNumber>
    </recommendedName>
    <alternativeName>
        <fullName evidence="4">L-kynurenine hydrolase</fullName>
    </alternativeName>
</protein>
<dbReference type="PANTHER" id="PTHR14084">
    <property type="entry name" value="KYNURENINASE"/>
    <property type="match status" value="1"/>
</dbReference>
<dbReference type="SUPFAM" id="SSF53383">
    <property type="entry name" value="PLP-dependent transferases"/>
    <property type="match status" value="1"/>
</dbReference>
<comment type="caution">
    <text evidence="4">Lacks conserved residue(s) required for the propagation of feature annotation.</text>
</comment>
<dbReference type="OrthoDB" id="9812626at2"/>
<keyword evidence="1 4" id="KW-0662">Pyridine nucleotide biosynthesis</keyword>
<comment type="similarity">
    <text evidence="7">Belongs to the DegT/DnrJ/EryC1 family.</text>
</comment>
<evidence type="ECO:0000256" key="6">
    <source>
        <dbReference type="PIRNR" id="PIRNR038800"/>
    </source>
</evidence>
<dbReference type="NCBIfam" id="TIGR01814">
    <property type="entry name" value="kynureninase"/>
    <property type="match status" value="1"/>
</dbReference>
<evidence type="ECO:0000256" key="1">
    <source>
        <dbReference type="ARBA" id="ARBA00022642"/>
    </source>
</evidence>
<dbReference type="Gene3D" id="3.90.1150.10">
    <property type="entry name" value="Aspartate Aminotransferase, domain 1"/>
    <property type="match status" value="1"/>
</dbReference>
<evidence type="ECO:0000256" key="5">
    <source>
        <dbReference type="NCBIfam" id="TIGR01814"/>
    </source>
</evidence>
<dbReference type="HAMAP" id="MF_01970">
    <property type="entry name" value="Kynureninase"/>
    <property type="match status" value="1"/>
</dbReference>
<accession>A0A7X2V4E0</accession>
<dbReference type="GO" id="GO:0043420">
    <property type="term" value="P:anthranilate metabolic process"/>
    <property type="evidence" value="ECO:0007669"/>
    <property type="project" value="TreeGrafter"/>
</dbReference>
<dbReference type="GO" id="GO:0097053">
    <property type="term" value="P:L-kynurenine catabolic process"/>
    <property type="evidence" value="ECO:0007669"/>
    <property type="project" value="UniProtKB-UniRule"/>
</dbReference>
<comment type="pathway">
    <text evidence="4 6">Cofactor biosynthesis; NAD(+) biosynthesis; quinolinate from L-kynurenine: step 2/3.</text>
</comment>
<dbReference type="InterPro" id="IPR000653">
    <property type="entry name" value="DegT/StrS_aminotransferase"/>
</dbReference>
<dbReference type="GO" id="GO:0019441">
    <property type="term" value="P:L-tryptophan catabolic process to kynurenine"/>
    <property type="evidence" value="ECO:0007669"/>
    <property type="project" value="TreeGrafter"/>
</dbReference>
<name>A0A7X2V4E0_9BACI</name>
<dbReference type="EC" id="3.7.1.3" evidence="4 5"/>
<dbReference type="InterPro" id="IPR015422">
    <property type="entry name" value="PyrdxlP-dep_Trfase_small"/>
</dbReference>
<comment type="catalytic activity">
    <reaction evidence="6">
        <text>3-hydroxy-L-kynurenine + H2O = 3-hydroxyanthranilate + L-alanine + H(+)</text>
        <dbReference type="Rhea" id="RHEA:25143"/>
        <dbReference type="ChEBI" id="CHEBI:15377"/>
        <dbReference type="ChEBI" id="CHEBI:15378"/>
        <dbReference type="ChEBI" id="CHEBI:36559"/>
        <dbReference type="ChEBI" id="CHEBI:57972"/>
        <dbReference type="ChEBI" id="CHEBI:58125"/>
        <dbReference type="EC" id="3.7.1.3"/>
    </reaction>
</comment>
<dbReference type="Proteomes" id="UP000434639">
    <property type="component" value="Unassembled WGS sequence"/>
</dbReference>
<dbReference type="InterPro" id="IPR010111">
    <property type="entry name" value="Kynureninase"/>
</dbReference>
<dbReference type="GO" id="GO:0030170">
    <property type="term" value="F:pyridoxal phosphate binding"/>
    <property type="evidence" value="ECO:0007669"/>
    <property type="project" value="UniProtKB-UniRule"/>
</dbReference>
<evidence type="ECO:0000256" key="3">
    <source>
        <dbReference type="ARBA" id="ARBA00022898"/>
    </source>
</evidence>
<feature type="binding site" evidence="4">
    <location>
        <position position="102"/>
    </location>
    <ligand>
        <name>pyridoxal 5'-phosphate</name>
        <dbReference type="ChEBI" id="CHEBI:597326"/>
    </ligand>
</feature>
<dbReference type="EMBL" id="WMIB01000007">
    <property type="protein sequence ID" value="MTH53667.1"/>
    <property type="molecule type" value="Genomic_DNA"/>
</dbReference>
<evidence type="ECO:0000256" key="7">
    <source>
        <dbReference type="RuleBase" id="RU004508"/>
    </source>
</evidence>
<comment type="function">
    <text evidence="4 6">Catalyzes the cleavage of L-kynurenine (L-Kyn) and L-3-hydroxykynurenine (L-3OHKyn) into anthranilic acid (AA) and 3-hydroxyanthranilic acid (3-OHAA), respectively.</text>
</comment>
<dbReference type="PANTHER" id="PTHR14084:SF0">
    <property type="entry name" value="KYNURENINASE"/>
    <property type="match status" value="1"/>
</dbReference>
<dbReference type="GO" id="GO:0019805">
    <property type="term" value="P:quinolinate biosynthetic process"/>
    <property type="evidence" value="ECO:0007669"/>
    <property type="project" value="UniProtKB-UniRule"/>
</dbReference>
<feature type="binding site" evidence="4">
    <location>
        <position position="292"/>
    </location>
    <ligand>
        <name>pyridoxal 5'-phosphate</name>
        <dbReference type="ChEBI" id="CHEBI:597326"/>
    </ligand>
</feature>
<feature type="modified residue" description="N6-(pyridoxal phosphate)lysine" evidence="4">
    <location>
        <position position="236"/>
    </location>
</feature>
<evidence type="ECO:0000313" key="8">
    <source>
        <dbReference type="EMBL" id="MTH53667.1"/>
    </source>
</evidence>
<evidence type="ECO:0000256" key="2">
    <source>
        <dbReference type="ARBA" id="ARBA00022801"/>
    </source>
</evidence>
<keyword evidence="2 4" id="KW-0378">Hydrolase</keyword>
<dbReference type="Pfam" id="PF22580">
    <property type="entry name" value="KYNU_C"/>
    <property type="match status" value="1"/>
</dbReference>
<dbReference type="UniPathway" id="UPA00334">
    <property type="reaction ID" value="UER00455"/>
</dbReference>
<comment type="catalytic activity">
    <reaction evidence="4 6">
        <text>L-kynurenine + H2O = anthranilate + L-alanine + H(+)</text>
        <dbReference type="Rhea" id="RHEA:16813"/>
        <dbReference type="ChEBI" id="CHEBI:15377"/>
        <dbReference type="ChEBI" id="CHEBI:15378"/>
        <dbReference type="ChEBI" id="CHEBI:16567"/>
        <dbReference type="ChEBI" id="CHEBI:57959"/>
        <dbReference type="ChEBI" id="CHEBI:57972"/>
        <dbReference type="EC" id="3.7.1.3"/>
    </reaction>
</comment>
<dbReference type="GO" id="GO:0005737">
    <property type="term" value="C:cytoplasm"/>
    <property type="evidence" value="ECO:0007669"/>
    <property type="project" value="UniProtKB-UniRule"/>
</dbReference>
<proteinExistence type="inferred from homology"/>
<comment type="caution">
    <text evidence="8">The sequence shown here is derived from an EMBL/GenBank/DDBJ whole genome shotgun (WGS) entry which is preliminary data.</text>
</comment>
<comment type="pathway">
    <text evidence="4 6">Amino-acid degradation; L-kynurenine degradation; L-alanine and anthranilate from L-kynurenine: step 1/1.</text>
</comment>
<organism evidence="8 9">
    <name type="scientific">Metabacillus mangrovi</name>
    <dbReference type="NCBI Taxonomy" id="1491830"/>
    <lineage>
        <taxon>Bacteria</taxon>
        <taxon>Bacillati</taxon>
        <taxon>Bacillota</taxon>
        <taxon>Bacilli</taxon>
        <taxon>Bacillales</taxon>
        <taxon>Bacillaceae</taxon>
        <taxon>Metabacillus</taxon>
    </lineage>
</organism>
<dbReference type="UniPathway" id="UPA00253">
    <property type="reaction ID" value="UER00329"/>
</dbReference>
<feature type="binding site" evidence="4">
    <location>
        <position position="210"/>
    </location>
    <ligand>
        <name>pyridoxal 5'-phosphate</name>
        <dbReference type="ChEBI" id="CHEBI:597326"/>
    </ligand>
</feature>
<dbReference type="GO" id="GO:0030429">
    <property type="term" value="F:kynureninase activity"/>
    <property type="evidence" value="ECO:0007669"/>
    <property type="project" value="UniProtKB-UniRule"/>
</dbReference>
<gene>
    <name evidence="4 8" type="primary">kynU</name>
    <name evidence="8" type="ORF">GKZ89_09650</name>
</gene>
<dbReference type="InterPro" id="IPR015424">
    <property type="entry name" value="PyrdxlP-dep_Trfase"/>
</dbReference>
<dbReference type="Pfam" id="PF01041">
    <property type="entry name" value="DegT_DnrJ_EryC1"/>
    <property type="match status" value="1"/>
</dbReference>
<feature type="binding site" evidence="4">
    <location>
        <position position="213"/>
    </location>
    <ligand>
        <name>pyridoxal 5'-phosphate</name>
        <dbReference type="ChEBI" id="CHEBI:597326"/>
    </ligand>
</feature>
<feature type="binding site" evidence="4">
    <location>
        <position position="101"/>
    </location>
    <ligand>
        <name>pyridoxal 5'-phosphate</name>
        <dbReference type="ChEBI" id="CHEBI:597326"/>
    </ligand>
</feature>
<feature type="binding site" evidence="4">
    <location>
        <begin position="129"/>
        <end position="132"/>
    </location>
    <ligand>
        <name>pyridoxal 5'-phosphate</name>
        <dbReference type="ChEBI" id="CHEBI:597326"/>
    </ligand>
</feature>